<dbReference type="Gene3D" id="3.30.428.10">
    <property type="entry name" value="HIT-like"/>
    <property type="match status" value="1"/>
</dbReference>
<evidence type="ECO:0000313" key="3">
    <source>
        <dbReference type="Proteomes" id="UP001388673"/>
    </source>
</evidence>
<gene>
    <name evidence="2" type="ORF">IAR55_003077</name>
</gene>
<dbReference type="PANTHER" id="PTHR12978:SF0">
    <property type="entry name" value="M7GPPPX DIPHOSPHATASE"/>
    <property type="match status" value="1"/>
</dbReference>
<dbReference type="PANTHER" id="PTHR12978">
    <property type="entry name" value="HISTIDINE TRIAD HIT PROTEIN MEMBER"/>
    <property type="match status" value="1"/>
</dbReference>
<dbReference type="GeneID" id="92180335"/>
<dbReference type="Pfam" id="PF11969">
    <property type="entry name" value="DcpS_C"/>
    <property type="match status" value="1"/>
</dbReference>
<evidence type="ECO:0000256" key="1">
    <source>
        <dbReference type="ARBA" id="ARBA00010208"/>
    </source>
</evidence>
<keyword evidence="3" id="KW-1185">Reference proteome</keyword>
<reference evidence="2 3" key="1">
    <citation type="journal article" date="2024" name="bioRxiv">
        <title>Comparative genomics of Cryptococcus and Kwoniella reveals pathogenesis evolution and contrasting karyotype dynamics via intercentromeric recombination or chromosome fusion.</title>
        <authorList>
            <person name="Coelho M.A."/>
            <person name="David-Palma M."/>
            <person name="Shea T."/>
            <person name="Bowers K."/>
            <person name="McGinley-Smith S."/>
            <person name="Mohammad A.W."/>
            <person name="Gnirke A."/>
            <person name="Yurkov A.M."/>
            <person name="Nowrousian M."/>
            <person name="Sun S."/>
            <person name="Cuomo C.A."/>
            <person name="Heitman J."/>
        </authorList>
    </citation>
    <scope>NUCLEOTIDE SEQUENCE [LARGE SCALE GENOMIC DNA]</scope>
    <source>
        <strain evidence="2 3">CBS 13917</strain>
    </source>
</reference>
<protein>
    <recommendedName>
        <fullName evidence="4">Scavenger mRNA-decapping enzyme DcpS</fullName>
    </recommendedName>
</protein>
<dbReference type="RefSeq" id="XP_066803688.1">
    <property type="nucleotide sequence ID" value="XM_066946187.1"/>
</dbReference>
<dbReference type="EMBL" id="JBCAWK010000005">
    <property type="protein sequence ID" value="KAK8858847.1"/>
    <property type="molecule type" value="Genomic_DNA"/>
</dbReference>
<proteinExistence type="inferred from homology"/>
<dbReference type="InterPro" id="IPR036265">
    <property type="entry name" value="HIT-like_sf"/>
</dbReference>
<sequence length="372" mass="41107">MADPTPTPAPPSPSTRSSHLSNISLTLSTLSSFIPLRTLSQSSLTGSIYLLGTLQDDSAIVHLQRSVVPLEKAGEIIKEGLGRVETFLENQPYFSAHAWFNDHLSLPDLTIKVICPASETHIKKYSVQERFIVRETKEVYESVVIRYIEGFDESRLGWVYAILEGRKEADRVLYRKEGAEGFVILPDLKWDQTSMSALYLTVLVQTRSIRSLRDLAREHLPLLDSIRREVANVVKQKYGVTSDKLRLFVHYQPSYYHFHVHVVHIGCEAFAGMLVGQAHMLDDLISLLELSPADGPSLLALKTYTYPIGAEHGLYEGMKLAGAIVDDCKDSLGALANGVKRKESGEDEGGRAIRVSVVGEASVLPSTLSSSA</sequence>
<dbReference type="Proteomes" id="UP001388673">
    <property type="component" value="Unassembled WGS sequence"/>
</dbReference>
<dbReference type="AlphaFoldDB" id="A0AAW0YPN3"/>
<dbReference type="GO" id="GO:0000290">
    <property type="term" value="P:deadenylation-dependent decapping of nuclear-transcribed mRNA"/>
    <property type="evidence" value="ECO:0007669"/>
    <property type="project" value="InterPro"/>
</dbReference>
<dbReference type="GO" id="GO:0000932">
    <property type="term" value="C:P-body"/>
    <property type="evidence" value="ECO:0007669"/>
    <property type="project" value="TreeGrafter"/>
</dbReference>
<evidence type="ECO:0008006" key="4">
    <source>
        <dbReference type="Google" id="ProtNLM"/>
    </source>
</evidence>
<dbReference type="SUPFAM" id="SSF54197">
    <property type="entry name" value="HIT-like"/>
    <property type="match status" value="1"/>
</dbReference>
<comment type="similarity">
    <text evidence="1">Belongs to the HIT family.</text>
</comment>
<dbReference type="GO" id="GO:0016787">
    <property type="term" value="F:hydrolase activity"/>
    <property type="evidence" value="ECO:0007669"/>
    <property type="project" value="InterPro"/>
</dbReference>
<name>A0AAW0YPN3_9TREE</name>
<dbReference type="InterPro" id="IPR011145">
    <property type="entry name" value="Scavenger_mRNA_decap_enz_N"/>
</dbReference>
<dbReference type="Pfam" id="PF05652">
    <property type="entry name" value="DcpS"/>
    <property type="match status" value="1"/>
</dbReference>
<dbReference type="InterPro" id="IPR008594">
    <property type="entry name" value="DcpS/DCS2"/>
</dbReference>
<evidence type="ECO:0000313" key="2">
    <source>
        <dbReference type="EMBL" id="KAK8858847.1"/>
    </source>
</evidence>
<organism evidence="2 3">
    <name type="scientific">Kwoniella newhampshirensis</name>
    <dbReference type="NCBI Taxonomy" id="1651941"/>
    <lineage>
        <taxon>Eukaryota</taxon>
        <taxon>Fungi</taxon>
        <taxon>Dikarya</taxon>
        <taxon>Basidiomycota</taxon>
        <taxon>Agaricomycotina</taxon>
        <taxon>Tremellomycetes</taxon>
        <taxon>Tremellales</taxon>
        <taxon>Cryptococcaceae</taxon>
        <taxon>Kwoniella</taxon>
    </lineage>
</organism>
<dbReference type="GO" id="GO:0000340">
    <property type="term" value="F:RNA 7-methylguanosine cap binding"/>
    <property type="evidence" value="ECO:0007669"/>
    <property type="project" value="TreeGrafter"/>
</dbReference>
<accession>A0AAW0YPN3</accession>
<dbReference type="SUPFAM" id="SSF102860">
    <property type="entry name" value="mRNA decapping enzyme DcpS N-terminal domain"/>
    <property type="match status" value="1"/>
</dbReference>
<comment type="caution">
    <text evidence="2">The sequence shown here is derived from an EMBL/GenBank/DDBJ whole genome shotgun (WGS) entry which is preliminary data.</text>
</comment>
<dbReference type="KEGG" id="kne:92180335"/>
<dbReference type="Gene3D" id="3.30.200.40">
    <property type="entry name" value="Scavenger mRNA decapping enzyme, N-terminal domain"/>
    <property type="match status" value="1"/>
</dbReference>
<dbReference type="GO" id="GO:0005634">
    <property type="term" value="C:nucleus"/>
    <property type="evidence" value="ECO:0007669"/>
    <property type="project" value="TreeGrafter"/>
</dbReference>